<organism evidence="2 3">
    <name type="scientific">Heracleum sosnowskyi</name>
    <dbReference type="NCBI Taxonomy" id="360622"/>
    <lineage>
        <taxon>Eukaryota</taxon>
        <taxon>Viridiplantae</taxon>
        <taxon>Streptophyta</taxon>
        <taxon>Embryophyta</taxon>
        <taxon>Tracheophyta</taxon>
        <taxon>Spermatophyta</taxon>
        <taxon>Magnoliopsida</taxon>
        <taxon>eudicotyledons</taxon>
        <taxon>Gunneridae</taxon>
        <taxon>Pentapetalae</taxon>
        <taxon>asterids</taxon>
        <taxon>campanulids</taxon>
        <taxon>Apiales</taxon>
        <taxon>Apiaceae</taxon>
        <taxon>Apioideae</taxon>
        <taxon>apioid superclade</taxon>
        <taxon>Tordylieae</taxon>
        <taxon>Tordyliinae</taxon>
        <taxon>Heracleum</taxon>
    </lineage>
</organism>
<name>A0AAD8I5X5_9APIA</name>
<evidence type="ECO:0000313" key="3">
    <source>
        <dbReference type="Proteomes" id="UP001237642"/>
    </source>
</evidence>
<dbReference type="AlphaFoldDB" id="A0AAD8I5X5"/>
<comment type="caution">
    <text evidence="2">The sequence shown here is derived from an EMBL/GenBank/DDBJ whole genome shotgun (WGS) entry which is preliminary data.</text>
</comment>
<evidence type="ECO:0000256" key="1">
    <source>
        <dbReference type="SAM" id="MobiDB-lite"/>
    </source>
</evidence>
<accession>A0AAD8I5X5</accession>
<evidence type="ECO:0000313" key="2">
    <source>
        <dbReference type="EMBL" id="KAK1378448.1"/>
    </source>
</evidence>
<gene>
    <name evidence="2" type="ORF">POM88_025192</name>
</gene>
<feature type="region of interest" description="Disordered" evidence="1">
    <location>
        <begin position="1"/>
        <end position="65"/>
    </location>
</feature>
<reference evidence="2" key="1">
    <citation type="submission" date="2023-02" db="EMBL/GenBank/DDBJ databases">
        <title>Genome of toxic invasive species Heracleum sosnowskyi carries increased number of genes despite the absence of recent whole-genome duplications.</title>
        <authorList>
            <person name="Schelkunov M."/>
            <person name="Shtratnikova V."/>
            <person name="Makarenko M."/>
            <person name="Klepikova A."/>
            <person name="Omelchenko D."/>
            <person name="Novikova G."/>
            <person name="Obukhova E."/>
            <person name="Bogdanov V."/>
            <person name="Penin A."/>
            <person name="Logacheva M."/>
        </authorList>
    </citation>
    <scope>NUCLEOTIDE SEQUENCE</scope>
    <source>
        <strain evidence="2">Hsosn_3</strain>
        <tissue evidence="2">Leaf</tissue>
    </source>
</reference>
<dbReference type="EMBL" id="JAUIZM010000006">
    <property type="protein sequence ID" value="KAK1378448.1"/>
    <property type="molecule type" value="Genomic_DNA"/>
</dbReference>
<sequence length="121" mass="13211">MTTKKNNDPETPNENSTSRNATHNPAPEIERGEPEVQNPAPEVERDSPEVVNHTATGEAFEGTQGGVLKKKQLREKIGCFFSLGHLELETLHIHHGIQGDATDGKGVICKSDVDGVIHHTR</sequence>
<reference evidence="2" key="2">
    <citation type="submission" date="2023-05" db="EMBL/GenBank/DDBJ databases">
        <authorList>
            <person name="Schelkunov M.I."/>
        </authorList>
    </citation>
    <scope>NUCLEOTIDE SEQUENCE</scope>
    <source>
        <strain evidence="2">Hsosn_3</strain>
        <tissue evidence="2">Leaf</tissue>
    </source>
</reference>
<feature type="compositionally biased region" description="Polar residues" evidence="1">
    <location>
        <begin position="9"/>
        <end position="23"/>
    </location>
</feature>
<proteinExistence type="predicted"/>
<dbReference type="Proteomes" id="UP001237642">
    <property type="component" value="Unassembled WGS sequence"/>
</dbReference>
<keyword evidence="3" id="KW-1185">Reference proteome</keyword>
<protein>
    <submittedName>
        <fullName evidence="2">Uncharacterized protein</fullName>
    </submittedName>
</protein>